<keyword evidence="4" id="KW-0804">Transcription</keyword>
<dbReference type="SUPFAM" id="SSF46785">
    <property type="entry name" value="Winged helix' DNA-binding domain"/>
    <property type="match status" value="1"/>
</dbReference>
<dbReference type="GO" id="GO:0003700">
    <property type="term" value="F:DNA-binding transcription factor activity"/>
    <property type="evidence" value="ECO:0007669"/>
    <property type="project" value="InterPro"/>
</dbReference>
<keyword evidence="7" id="KW-1185">Reference proteome</keyword>
<dbReference type="InterPro" id="IPR005119">
    <property type="entry name" value="LysR_subst-bd"/>
</dbReference>
<evidence type="ECO:0000256" key="2">
    <source>
        <dbReference type="ARBA" id="ARBA00023015"/>
    </source>
</evidence>
<evidence type="ECO:0000313" key="6">
    <source>
        <dbReference type="EMBL" id="MBC5785257.1"/>
    </source>
</evidence>
<dbReference type="InterPro" id="IPR000847">
    <property type="entry name" value="LysR_HTH_N"/>
</dbReference>
<evidence type="ECO:0000256" key="4">
    <source>
        <dbReference type="ARBA" id="ARBA00023163"/>
    </source>
</evidence>
<dbReference type="PRINTS" id="PR00039">
    <property type="entry name" value="HTHLYSR"/>
</dbReference>
<dbReference type="InterPro" id="IPR036388">
    <property type="entry name" value="WH-like_DNA-bd_sf"/>
</dbReference>
<feature type="domain" description="HTH lysR-type" evidence="5">
    <location>
        <begin position="1"/>
        <end position="58"/>
    </location>
</feature>
<evidence type="ECO:0000259" key="5">
    <source>
        <dbReference type="PROSITE" id="PS50931"/>
    </source>
</evidence>
<dbReference type="CDD" id="cd05466">
    <property type="entry name" value="PBP2_LTTR_substrate"/>
    <property type="match status" value="1"/>
</dbReference>
<dbReference type="Gene3D" id="1.10.10.10">
    <property type="entry name" value="Winged helix-like DNA-binding domain superfamily/Winged helix DNA-binding domain"/>
    <property type="match status" value="1"/>
</dbReference>
<dbReference type="GO" id="GO:0032993">
    <property type="term" value="C:protein-DNA complex"/>
    <property type="evidence" value="ECO:0007669"/>
    <property type="project" value="TreeGrafter"/>
</dbReference>
<keyword evidence="2" id="KW-0805">Transcription regulation</keyword>
<dbReference type="InterPro" id="IPR036390">
    <property type="entry name" value="WH_DNA-bd_sf"/>
</dbReference>
<accession>A0A923MWZ9</accession>
<evidence type="ECO:0000313" key="7">
    <source>
        <dbReference type="Proteomes" id="UP000608513"/>
    </source>
</evidence>
<reference evidence="6" key="1">
    <citation type="submission" date="2020-08" db="EMBL/GenBank/DDBJ databases">
        <title>Ramlibacter sp. USB13 16S ribosomal RNA gene genome sequencing and assembly.</title>
        <authorList>
            <person name="Kang M."/>
        </authorList>
    </citation>
    <scope>NUCLEOTIDE SEQUENCE</scope>
    <source>
        <strain evidence="6">USB13</strain>
    </source>
</reference>
<dbReference type="Pfam" id="PF00126">
    <property type="entry name" value="HTH_1"/>
    <property type="match status" value="1"/>
</dbReference>
<evidence type="ECO:0000256" key="1">
    <source>
        <dbReference type="ARBA" id="ARBA00009437"/>
    </source>
</evidence>
<dbReference type="Proteomes" id="UP000608513">
    <property type="component" value="Unassembled WGS sequence"/>
</dbReference>
<comment type="similarity">
    <text evidence="1">Belongs to the LysR transcriptional regulatory family.</text>
</comment>
<keyword evidence="3" id="KW-0238">DNA-binding</keyword>
<dbReference type="SUPFAM" id="SSF53850">
    <property type="entry name" value="Periplasmic binding protein-like II"/>
    <property type="match status" value="1"/>
</dbReference>
<dbReference type="AlphaFoldDB" id="A0A923MWZ9"/>
<evidence type="ECO:0000256" key="3">
    <source>
        <dbReference type="ARBA" id="ARBA00023125"/>
    </source>
</evidence>
<dbReference type="Pfam" id="PF03466">
    <property type="entry name" value="LysR_substrate"/>
    <property type="match status" value="1"/>
</dbReference>
<dbReference type="PROSITE" id="PS50931">
    <property type="entry name" value="HTH_LYSR"/>
    <property type="match status" value="1"/>
</dbReference>
<dbReference type="RefSeq" id="WP_187077997.1">
    <property type="nucleotide sequence ID" value="NZ_JACORT010000009.1"/>
</dbReference>
<dbReference type="PANTHER" id="PTHR30346:SF28">
    <property type="entry name" value="HTH-TYPE TRANSCRIPTIONAL REGULATOR CYNR"/>
    <property type="match status" value="1"/>
</dbReference>
<dbReference type="FunFam" id="1.10.10.10:FF:000001">
    <property type="entry name" value="LysR family transcriptional regulator"/>
    <property type="match status" value="1"/>
</dbReference>
<sequence>MELRHLRYFDAIAETLNFTRAAERLHVTQSTLSHQIRQLEEELGTPLFDRSGKQVRLTEAGEILRSHMTPALEQIDLGVQALRQPGEAITGSIRLGTTPSFNTRMVPQCVATLLNHYPGIAVSVEELAAGQILKRLRSGHLDIAVSYPPSDGGDLWFEPLYNEELRLVVGVHHPLARRRRVRMVELHDVRMVLLTPQFLTRKLLDDCFDQAGAEPLVVAQMNSVAPMIELIRQTDLAGIITETAVSQSADLRVIPLEDPTPIRTPGMLWPKGATRSPVLRHFAEIIRRAAGTAA</sequence>
<dbReference type="PANTHER" id="PTHR30346">
    <property type="entry name" value="TRANSCRIPTIONAL DUAL REGULATOR HCAR-RELATED"/>
    <property type="match status" value="1"/>
</dbReference>
<dbReference type="GO" id="GO:0003677">
    <property type="term" value="F:DNA binding"/>
    <property type="evidence" value="ECO:0007669"/>
    <property type="project" value="UniProtKB-KW"/>
</dbReference>
<comment type="caution">
    <text evidence="6">The sequence shown here is derived from an EMBL/GenBank/DDBJ whole genome shotgun (WGS) entry which is preliminary data.</text>
</comment>
<proteinExistence type="inferred from homology"/>
<dbReference type="EMBL" id="JACORT010000009">
    <property type="protein sequence ID" value="MBC5785257.1"/>
    <property type="molecule type" value="Genomic_DNA"/>
</dbReference>
<dbReference type="Gene3D" id="3.40.190.290">
    <property type="match status" value="1"/>
</dbReference>
<gene>
    <name evidence="6" type="ORF">H8N03_20085</name>
</gene>
<protein>
    <submittedName>
        <fullName evidence="6">LysR family transcriptional regulator</fullName>
    </submittedName>
</protein>
<organism evidence="6 7">
    <name type="scientific">Ramlibacter cellulosilyticus</name>
    <dbReference type="NCBI Taxonomy" id="2764187"/>
    <lineage>
        <taxon>Bacteria</taxon>
        <taxon>Pseudomonadati</taxon>
        <taxon>Pseudomonadota</taxon>
        <taxon>Betaproteobacteria</taxon>
        <taxon>Burkholderiales</taxon>
        <taxon>Comamonadaceae</taxon>
        <taxon>Ramlibacter</taxon>
    </lineage>
</organism>
<name>A0A923MWZ9_9BURK</name>